<accession>A0A1Y0I125</accession>
<reference evidence="1 2" key="1">
    <citation type="submission" date="2017-05" db="EMBL/GenBank/DDBJ databases">
        <title>Genomic insights into alkan degradation activity of Oleiphilus messinensis.</title>
        <authorList>
            <person name="Kozyavkin S.A."/>
            <person name="Slesarev A.I."/>
            <person name="Golyshin P.N."/>
            <person name="Korzhenkov A."/>
            <person name="Golyshina O.N."/>
            <person name="Toshchakov S.V."/>
        </authorList>
    </citation>
    <scope>NUCLEOTIDE SEQUENCE [LARGE SCALE GENOMIC DNA]</scope>
    <source>
        <strain evidence="1 2">ME102</strain>
    </source>
</reference>
<evidence type="ECO:0000313" key="2">
    <source>
        <dbReference type="Proteomes" id="UP000196027"/>
    </source>
</evidence>
<evidence type="ECO:0000313" key="1">
    <source>
        <dbReference type="EMBL" id="ARU54157.1"/>
    </source>
</evidence>
<dbReference type="KEGG" id="ome:OLMES_0048"/>
<gene>
    <name evidence="1" type="ORF">OLMES_0048</name>
</gene>
<protein>
    <submittedName>
        <fullName evidence="1">Uncharacterized protein</fullName>
    </submittedName>
</protein>
<sequence length="216" mass="24982">MTPDKIIFLIQKAKADEAKTGHFARLMNSKLGELHLIIGLHGDSPQDCLFNFAVEYIEMAPRLIECVEACAREADEQDLFQPFIDTAINYFIQPSVIFSKYVGLDGLLMNAYLCHRLIEEMYENNKSIRNSNLVDVKTTEANLLAHHLIGEPFSNELDQSILITVCQLMGAPSYYELDLNPFVRQVKHKAWNWMRDYWNSLLERNQIRFNFSMRSG</sequence>
<dbReference type="OrthoDB" id="5731249at2"/>
<dbReference type="AlphaFoldDB" id="A0A1Y0I125"/>
<dbReference type="RefSeq" id="WP_087459390.1">
    <property type="nucleotide sequence ID" value="NZ_CP021425.1"/>
</dbReference>
<organism evidence="1 2">
    <name type="scientific">Oleiphilus messinensis</name>
    <dbReference type="NCBI Taxonomy" id="141451"/>
    <lineage>
        <taxon>Bacteria</taxon>
        <taxon>Pseudomonadati</taxon>
        <taxon>Pseudomonadota</taxon>
        <taxon>Gammaproteobacteria</taxon>
        <taxon>Oceanospirillales</taxon>
        <taxon>Oleiphilaceae</taxon>
        <taxon>Oleiphilus</taxon>
    </lineage>
</organism>
<name>A0A1Y0I125_9GAMM</name>
<dbReference type="Proteomes" id="UP000196027">
    <property type="component" value="Chromosome"/>
</dbReference>
<keyword evidence="2" id="KW-1185">Reference proteome</keyword>
<proteinExistence type="predicted"/>
<dbReference type="EMBL" id="CP021425">
    <property type="protein sequence ID" value="ARU54157.1"/>
    <property type="molecule type" value="Genomic_DNA"/>
</dbReference>